<reference evidence="4 5" key="1">
    <citation type="journal article" date="2009" name="Nature">
        <title>The Sorghum bicolor genome and the diversification of grasses.</title>
        <authorList>
            <person name="Paterson A.H."/>
            <person name="Bowers J.E."/>
            <person name="Bruggmann R."/>
            <person name="Dubchak I."/>
            <person name="Grimwood J."/>
            <person name="Gundlach H."/>
            <person name="Haberer G."/>
            <person name="Hellsten U."/>
            <person name="Mitros T."/>
            <person name="Poliakov A."/>
            <person name="Schmutz J."/>
            <person name="Spannagl M."/>
            <person name="Tang H."/>
            <person name="Wang X."/>
            <person name="Wicker T."/>
            <person name="Bharti A.K."/>
            <person name="Chapman J."/>
            <person name="Feltus F.A."/>
            <person name="Gowik U."/>
            <person name="Grigoriev I.V."/>
            <person name="Lyons E."/>
            <person name="Maher C.A."/>
            <person name="Martis M."/>
            <person name="Narechania A."/>
            <person name="Otillar R.P."/>
            <person name="Penning B.W."/>
            <person name="Salamov A.A."/>
            <person name="Wang Y."/>
            <person name="Zhang L."/>
            <person name="Carpita N.C."/>
            <person name="Freeling M."/>
            <person name="Gingle A.R."/>
            <person name="Hash C.T."/>
            <person name="Keller B."/>
            <person name="Klein P."/>
            <person name="Kresovich S."/>
            <person name="McCann M.C."/>
            <person name="Ming R."/>
            <person name="Peterson D.G."/>
            <person name="Mehboob-ur-Rahman"/>
            <person name="Ware D."/>
            <person name="Westhoff P."/>
            <person name="Mayer K.F."/>
            <person name="Messing J."/>
            <person name="Rokhsar D.S."/>
        </authorList>
    </citation>
    <scope>NUCLEOTIDE SEQUENCE [LARGE SCALE GENOMIC DNA]</scope>
    <source>
        <strain evidence="5">cv. BTx623</strain>
    </source>
</reference>
<evidence type="ECO:0000313" key="4">
    <source>
        <dbReference type="EMBL" id="OQU89813.1"/>
    </source>
</evidence>
<evidence type="ECO:0000313" key="5">
    <source>
        <dbReference type="Proteomes" id="UP000000768"/>
    </source>
</evidence>
<protein>
    <recommendedName>
        <fullName evidence="3">RRM domain-containing protein</fullName>
    </recommendedName>
</protein>
<feature type="region of interest" description="Disordered" evidence="2">
    <location>
        <begin position="335"/>
        <end position="368"/>
    </location>
</feature>
<dbReference type="OMA" id="FTRMRLM"/>
<evidence type="ECO:0000256" key="2">
    <source>
        <dbReference type="SAM" id="MobiDB-lite"/>
    </source>
</evidence>
<dbReference type="Gene3D" id="3.30.70.330">
    <property type="match status" value="1"/>
</dbReference>
<dbReference type="InterPro" id="IPR035979">
    <property type="entry name" value="RBD_domain_sf"/>
</dbReference>
<dbReference type="EMBL" id="CM000761">
    <property type="protein sequence ID" value="OQU89813.1"/>
    <property type="molecule type" value="Genomic_DNA"/>
</dbReference>
<dbReference type="SUPFAM" id="SSF54928">
    <property type="entry name" value="RNA-binding domain, RBD"/>
    <property type="match status" value="1"/>
</dbReference>
<dbReference type="PROSITE" id="PS50102">
    <property type="entry name" value="RRM"/>
    <property type="match status" value="1"/>
</dbReference>
<dbReference type="Pfam" id="PF04059">
    <property type="entry name" value="RRM_2"/>
    <property type="match status" value="1"/>
</dbReference>
<dbReference type="AlphaFoldDB" id="A0A1W0W636"/>
<accession>A0A1W0W636</accession>
<feature type="region of interest" description="Disordered" evidence="2">
    <location>
        <begin position="167"/>
        <end position="195"/>
    </location>
</feature>
<gene>
    <name evidence="4" type="ORF">SORBI_3002G274400</name>
</gene>
<dbReference type="Proteomes" id="UP000000768">
    <property type="component" value="Chromosome 2"/>
</dbReference>
<keyword evidence="1" id="KW-0694">RNA-binding</keyword>
<proteinExistence type="predicted"/>
<dbReference type="GO" id="GO:0003723">
    <property type="term" value="F:RNA binding"/>
    <property type="evidence" value="ECO:0000318"/>
    <property type="project" value="GO_Central"/>
</dbReference>
<dbReference type="CDD" id="cd12277">
    <property type="entry name" value="RRM3_MEI2_EAR1_like"/>
    <property type="match status" value="1"/>
</dbReference>
<feature type="domain" description="RRM" evidence="3">
    <location>
        <begin position="211"/>
        <end position="307"/>
    </location>
</feature>
<evidence type="ECO:0000259" key="3">
    <source>
        <dbReference type="PROSITE" id="PS50102"/>
    </source>
</evidence>
<evidence type="ECO:0000256" key="1">
    <source>
        <dbReference type="PROSITE-ProRule" id="PRU00176"/>
    </source>
</evidence>
<name>A0A1W0W636_SORBI</name>
<feature type="compositionally biased region" description="Basic residues" evidence="2">
    <location>
        <begin position="70"/>
        <end position="81"/>
    </location>
</feature>
<dbReference type="eggNOG" id="KOG4660">
    <property type="taxonomic scope" value="Eukaryota"/>
</dbReference>
<keyword evidence="5" id="KW-1185">Reference proteome</keyword>
<feature type="region of interest" description="Disordered" evidence="2">
    <location>
        <begin position="1"/>
        <end position="88"/>
    </location>
</feature>
<feature type="compositionally biased region" description="Basic residues" evidence="2">
    <location>
        <begin position="174"/>
        <end position="195"/>
    </location>
</feature>
<dbReference type="GO" id="GO:1990904">
    <property type="term" value="C:ribonucleoprotein complex"/>
    <property type="evidence" value="ECO:0000318"/>
    <property type="project" value="GO_Central"/>
</dbReference>
<reference evidence="5" key="2">
    <citation type="journal article" date="2018" name="Plant J.">
        <title>The Sorghum bicolor reference genome: improved assembly, gene annotations, a transcriptome atlas, and signatures of genome organization.</title>
        <authorList>
            <person name="McCormick R.F."/>
            <person name="Truong S.K."/>
            <person name="Sreedasyam A."/>
            <person name="Jenkins J."/>
            <person name="Shu S."/>
            <person name="Sims D."/>
            <person name="Kennedy M."/>
            <person name="Amirebrahimi M."/>
            <person name="Weers B.D."/>
            <person name="McKinley B."/>
            <person name="Mattison A."/>
            <person name="Morishige D.T."/>
            <person name="Grimwood J."/>
            <person name="Schmutz J."/>
            <person name="Mullet J.E."/>
        </authorList>
    </citation>
    <scope>NUCLEOTIDE SEQUENCE [LARGE SCALE GENOMIC DNA]</scope>
    <source>
        <strain evidence="5">cv. BTx623</strain>
    </source>
</reference>
<dbReference type="InParanoid" id="A0A1W0W636"/>
<organism evidence="4 5">
    <name type="scientific">Sorghum bicolor</name>
    <name type="common">Sorghum</name>
    <name type="synonym">Sorghum vulgare</name>
    <dbReference type="NCBI Taxonomy" id="4558"/>
    <lineage>
        <taxon>Eukaryota</taxon>
        <taxon>Viridiplantae</taxon>
        <taxon>Streptophyta</taxon>
        <taxon>Embryophyta</taxon>
        <taxon>Tracheophyta</taxon>
        <taxon>Spermatophyta</taxon>
        <taxon>Magnoliopsida</taxon>
        <taxon>Liliopsida</taxon>
        <taxon>Poales</taxon>
        <taxon>Poaceae</taxon>
        <taxon>PACMAD clade</taxon>
        <taxon>Panicoideae</taxon>
        <taxon>Andropogonodae</taxon>
        <taxon>Andropogoneae</taxon>
        <taxon>Sorghinae</taxon>
        <taxon>Sorghum</taxon>
    </lineage>
</organism>
<dbReference type="InterPro" id="IPR012677">
    <property type="entry name" value="Nucleotide-bd_a/b_plait_sf"/>
</dbReference>
<dbReference type="InterPro" id="IPR007201">
    <property type="entry name" value="Mei2-like_Rrm_C"/>
</dbReference>
<dbReference type="InterPro" id="IPR000504">
    <property type="entry name" value="RRM_dom"/>
</dbReference>
<feature type="compositionally biased region" description="Pro residues" evidence="2">
    <location>
        <begin position="1"/>
        <end position="29"/>
    </location>
</feature>
<dbReference type="Gramene" id="OQU89813">
    <property type="protein sequence ID" value="OQU89813"/>
    <property type="gene ID" value="SORBI_3002G274400"/>
</dbReference>
<sequence length="368" mass="40064">MPPPPLPEFLPWPHLGAPPPPPPPPPPCWSLPQVACVPGMPTQAPPPADVVPHGAMAMAPPSGQAPGSWPRRHPKAPRKQRVAGPAPAATAVASCGVKSAADAKEAAATNQPSPRSVLAVAVPSPPISPTTSLPTSFPYQLVLPTAPPADAAGVAYTAAPSHAEGSVAIIRPPQRPRRRPRGPRRARPASRAHVRHAVKPRRLFDPNSERTSLMIRNIPNDFTRMRLMNILDEHCFIENEKIEPGGVRSEYDFLYLPIDFRTLANKGYAFVNMTSPEAARRLWADLDRHRWAFKRSGKTCAVDYADRQGRDPLVEHFSGSRFDCHTEEYLPVRFEPPRDGTRPAEGAVHVVGRLAARPRPRPHAGDGK</sequence>